<dbReference type="Gene3D" id="3.40.630.30">
    <property type="match status" value="1"/>
</dbReference>
<dbReference type="GO" id="GO:0016747">
    <property type="term" value="F:acyltransferase activity, transferring groups other than amino-acyl groups"/>
    <property type="evidence" value="ECO:0007669"/>
    <property type="project" value="InterPro"/>
</dbReference>
<protein>
    <submittedName>
        <fullName evidence="2">GCN5 family acetyltransferase</fullName>
    </submittedName>
</protein>
<gene>
    <name evidence="2" type="ORF">LCR_09225</name>
</gene>
<evidence type="ECO:0000259" key="1">
    <source>
        <dbReference type="PROSITE" id="PS51186"/>
    </source>
</evidence>
<dbReference type="CDD" id="cd04301">
    <property type="entry name" value="NAT_SF"/>
    <property type="match status" value="1"/>
</dbReference>
<sequence length="167" mass="17751">MNILIRPETDADYDAIEAVTVAAFLKAPHTDHNEQLIVRDLRQAGALSLSLVAEQAGRVVGHLCFSPVTITDGSKNWFGLGPISVLPELHGKGIGSHLMAEGLAALEEQGADGCVVLGDPGFYGRFSFEQNSALLLPGVPPEYFMARSFGATSARGEVSYHPAFNQG</sequence>
<dbReference type="RefSeq" id="WP_026455929.1">
    <property type="nucleotide sequence ID" value="NZ_JBKAUC010000014.1"/>
</dbReference>
<dbReference type="EMBL" id="JMGO02000002">
    <property type="protein sequence ID" value="KXU81855.1"/>
    <property type="molecule type" value="Genomic_DNA"/>
</dbReference>
<dbReference type="SUPFAM" id="SSF55729">
    <property type="entry name" value="Acyl-CoA N-acyltransferases (Nat)"/>
    <property type="match status" value="1"/>
</dbReference>
<evidence type="ECO:0000313" key="3">
    <source>
        <dbReference type="Proteomes" id="UP000078435"/>
    </source>
</evidence>
<proteinExistence type="predicted"/>
<name>A0A175VM83_AEREN</name>
<reference evidence="2 3" key="1">
    <citation type="submission" date="2016-02" db="EMBL/GenBank/DDBJ databases">
        <title>Draft genome sequence of Aeromonas trota strain 1999lcr isolated from cerebrospinal fluid (CSF).</title>
        <authorList>
            <person name="Dallagassa C.B."/>
            <person name="Prediger K.C."/>
            <person name="Weiss V.A."/>
            <person name="Assis F.E."/>
            <person name="Baura V."/>
            <person name="Cruz L.M."/>
            <person name="Souza E.M."/>
            <person name="Pedrosa F.O."/>
            <person name="Fadel-Picheth C.M."/>
        </authorList>
    </citation>
    <scope>NUCLEOTIDE SEQUENCE [LARGE SCALE GENOMIC DNA]</scope>
    <source>
        <strain evidence="2 3">1999lcr</strain>
    </source>
</reference>
<evidence type="ECO:0000313" key="2">
    <source>
        <dbReference type="EMBL" id="KXU81855.1"/>
    </source>
</evidence>
<organism evidence="2 3">
    <name type="scientific">Aeromonas enteropelogenes</name>
    <name type="common">Aeromonas trota</name>
    <dbReference type="NCBI Taxonomy" id="29489"/>
    <lineage>
        <taxon>Bacteria</taxon>
        <taxon>Pseudomonadati</taxon>
        <taxon>Pseudomonadota</taxon>
        <taxon>Gammaproteobacteria</taxon>
        <taxon>Aeromonadales</taxon>
        <taxon>Aeromonadaceae</taxon>
        <taxon>Aeromonas</taxon>
    </lineage>
</organism>
<dbReference type="Pfam" id="PF00583">
    <property type="entry name" value="Acetyltransf_1"/>
    <property type="match status" value="1"/>
</dbReference>
<dbReference type="PROSITE" id="PS51186">
    <property type="entry name" value="GNAT"/>
    <property type="match status" value="1"/>
</dbReference>
<accession>A0A175VM83</accession>
<feature type="domain" description="N-acetyltransferase" evidence="1">
    <location>
        <begin position="3"/>
        <end position="150"/>
    </location>
</feature>
<dbReference type="InterPro" id="IPR000182">
    <property type="entry name" value="GNAT_dom"/>
</dbReference>
<dbReference type="Proteomes" id="UP000078435">
    <property type="component" value="Unassembled WGS sequence"/>
</dbReference>
<dbReference type="InterPro" id="IPR016181">
    <property type="entry name" value="Acyl_CoA_acyltransferase"/>
</dbReference>
<comment type="caution">
    <text evidence="2">The sequence shown here is derived from an EMBL/GenBank/DDBJ whole genome shotgun (WGS) entry which is preliminary data.</text>
</comment>
<dbReference type="OrthoDB" id="9797178at2"/>
<keyword evidence="2" id="KW-0808">Transferase</keyword>
<dbReference type="AlphaFoldDB" id="A0A175VM83"/>